<dbReference type="PANTHER" id="PTHR12622">
    <property type="entry name" value="DELTEX-RELATED"/>
    <property type="match status" value="1"/>
</dbReference>
<keyword evidence="5" id="KW-0862">Zinc</keyword>
<comment type="subcellular location">
    <subcellularLocation>
        <location evidence="5">Cytoplasm</location>
    </subcellularLocation>
</comment>
<evidence type="ECO:0000256" key="2">
    <source>
        <dbReference type="ARBA" id="ARBA00004906"/>
    </source>
</evidence>
<evidence type="ECO:0000256" key="3">
    <source>
        <dbReference type="ARBA" id="ARBA00022679"/>
    </source>
</evidence>
<dbReference type="Ensembl" id="ENSCCAT00000021457.1">
    <property type="protein sequence ID" value="ENSCCAP00000004314.1"/>
    <property type="gene ID" value="ENSCCAG00000019602.1"/>
</dbReference>
<reference evidence="7" key="2">
    <citation type="submission" date="2025-09" db="UniProtKB">
        <authorList>
            <consortium name="Ensembl"/>
        </authorList>
    </citation>
    <scope>IDENTIFICATION</scope>
</reference>
<proteinExistence type="inferred from homology"/>
<keyword evidence="4 5" id="KW-0479">Metal-binding</keyword>
<dbReference type="CDD" id="cd09633">
    <property type="entry name" value="Deltex_C"/>
    <property type="match status" value="1"/>
</dbReference>
<keyword evidence="3 5" id="KW-0808">Transferase</keyword>
<dbReference type="GO" id="GO:0005737">
    <property type="term" value="C:cytoplasm"/>
    <property type="evidence" value="ECO:0007669"/>
    <property type="project" value="UniProtKB-SubCell"/>
</dbReference>
<name>A0A2K5PKY7_CEBIM</name>
<dbReference type="GeneTree" id="ENSGT00940000161404"/>
<dbReference type="GO" id="GO:0016567">
    <property type="term" value="P:protein ubiquitination"/>
    <property type="evidence" value="ECO:0007669"/>
    <property type="project" value="UniProtKB-UniRule"/>
</dbReference>
<evidence type="ECO:0000259" key="6">
    <source>
        <dbReference type="Pfam" id="PF18102"/>
    </source>
</evidence>
<evidence type="ECO:0000313" key="7">
    <source>
        <dbReference type="Ensembl" id="ENSCCAP00000004314.1"/>
    </source>
</evidence>
<dbReference type="STRING" id="9516.ENSCCAP00000004314"/>
<dbReference type="EC" id="2.3.2.27" evidence="5"/>
<evidence type="ECO:0000256" key="4">
    <source>
        <dbReference type="ARBA" id="ARBA00022723"/>
    </source>
</evidence>
<dbReference type="AlphaFoldDB" id="A0A2K5PKY7"/>
<organism evidence="7 8">
    <name type="scientific">Cebus imitator</name>
    <name type="common">Panamanian white-faced capuchin</name>
    <name type="synonym">Cebus capucinus imitator</name>
    <dbReference type="NCBI Taxonomy" id="2715852"/>
    <lineage>
        <taxon>Eukaryota</taxon>
        <taxon>Metazoa</taxon>
        <taxon>Chordata</taxon>
        <taxon>Craniata</taxon>
        <taxon>Vertebrata</taxon>
        <taxon>Euteleostomi</taxon>
        <taxon>Mammalia</taxon>
        <taxon>Eutheria</taxon>
        <taxon>Euarchontoglires</taxon>
        <taxon>Primates</taxon>
        <taxon>Haplorrhini</taxon>
        <taxon>Platyrrhini</taxon>
        <taxon>Cebidae</taxon>
        <taxon>Cebinae</taxon>
        <taxon>Cebus</taxon>
    </lineage>
</organism>
<keyword evidence="5" id="KW-0863">Zinc-finger</keyword>
<keyword evidence="8" id="KW-1185">Reference proteome</keyword>
<sequence>MSFILSRMAACGGTCKKKMTVPKPVWDFLSKETPARLAQLREEHRVSIFIDGQTSDIYVLQLSPQGPPVAPPNGLYLARKALKGLLKEAEKELKKAQRQGELMGCLALGHPEMHRPGPPPLRAAPLLPPGARGLPPPPPHCPHLFLLAFGRRQESRRAPGCITRALQVKKACPMCGRFYGQLVGNQPQNGRMLVSKDATLLLSSYEKYGTIVIQYVFLPSVQGAEHRNPGVRYPGTTWVAYLPDCPEGNKVLTLFPKAFDQRLTFTISTSMTTGRPNVITWNDIHHKTSCTGGPQLFGYPDPTYLTRVSPLPKQQLSGPGSGAWEERMTGNLWDFPFICWHQTG</sequence>
<protein>
    <recommendedName>
        <fullName evidence="5">E3 ubiquitin-protein ligase</fullName>
        <ecNumber evidence="5">2.3.2.27</ecNumber>
    </recommendedName>
</protein>
<dbReference type="Pfam" id="PF18102">
    <property type="entry name" value="DTC"/>
    <property type="match status" value="1"/>
</dbReference>
<comment type="catalytic activity">
    <reaction evidence="1 5">
        <text>S-ubiquitinyl-[E2 ubiquitin-conjugating enzyme]-L-cysteine + [acceptor protein]-L-lysine = [E2 ubiquitin-conjugating enzyme]-L-cysteine + N(6)-ubiquitinyl-[acceptor protein]-L-lysine.</text>
        <dbReference type="EC" id="2.3.2.27"/>
    </reaction>
</comment>
<accession>A0A2K5PKY7</accession>
<evidence type="ECO:0000256" key="1">
    <source>
        <dbReference type="ARBA" id="ARBA00000900"/>
    </source>
</evidence>
<dbReference type="InterPro" id="IPR039398">
    <property type="entry name" value="Deltex_fam"/>
</dbReference>
<dbReference type="GO" id="GO:0061630">
    <property type="term" value="F:ubiquitin protein ligase activity"/>
    <property type="evidence" value="ECO:0007669"/>
    <property type="project" value="UniProtKB-UniRule"/>
</dbReference>
<dbReference type="InterPro" id="IPR039399">
    <property type="entry name" value="Deltex_C_sf"/>
</dbReference>
<evidence type="ECO:0000256" key="5">
    <source>
        <dbReference type="RuleBase" id="RU367105"/>
    </source>
</evidence>
<dbReference type="UniPathway" id="UPA00143"/>
<feature type="domain" description="Deltex C-terminal" evidence="6">
    <location>
        <begin position="184"/>
        <end position="309"/>
    </location>
</feature>
<dbReference type="GO" id="GO:0008270">
    <property type="term" value="F:zinc ion binding"/>
    <property type="evidence" value="ECO:0007669"/>
    <property type="project" value="UniProtKB-KW"/>
</dbReference>
<keyword evidence="5" id="KW-0963">Cytoplasm</keyword>
<reference evidence="7" key="1">
    <citation type="submission" date="2025-08" db="UniProtKB">
        <authorList>
            <consortium name="Ensembl"/>
        </authorList>
    </citation>
    <scope>IDENTIFICATION</scope>
</reference>
<evidence type="ECO:0000313" key="8">
    <source>
        <dbReference type="Proteomes" id="UP000233040"/>
    </source>
</evidence>
<dbReference type="GO" id="GO:0007219">
    <property type="term" value="P:Notch signaling pathway"/>
    <property type="evidence" value="ECO:0007669"/>
    <property type="project" value="InterPro"/>
</dbReference>
<dbReference type="OMA" id="QLCAPHA"/>
<dbReference type="Proteomes" id="UP000233040">
    <property type="component" value="Unassembled WGS sequence"/>
</dbReference>
<dbReference type="InterPro" id="IPR039396">
    <property type="entry name" value="Deltex_C"/>
</dbReference>
<dbReference type="Gene3D" id="3.30.390.130">
    <property type="match status" value="1"/>
</dbReference>
<comment type="pathway">
    <text evidence="2 5">Protein modification; protein ubiquitination.</text>
</comment>
<comment type="similarity">
    <text evidence="5">Belongs to the Deltex family.</text>
</comment>